<evidence type="ECO:0000313" key="1">
    <source>
        <dbReference type="EMBL" id="TGX97517.1"/>
    </source>
</evidence>
<accession>A0AC61QX74</accession>
<comment type="caution">
    <text evidence="1">The sequence shown here is derived from an EMBL/GenBank/DDBJ whole genome shotgun (WGS) entry which is preliminary data.</text>
</comment>
<reference evidence="1" key="1">
    <citation type="submission" date="2019-04" db="EMBL/GenBank/DDBJ databases">
        <title>Microbes associate with the intestines of laboratory mice.</title>
        <authorList>
            <person name="Navarre W."/>
            <person name="Wong E."/>
            <person name="Huang K."/>
            <person name="Tropini C."/>
            <person name="Ng K."/>
            <person name="Yu B."/>
        </authorList>
    </citation>
    <scope>NUCLEOTIDE SEQUENCE</scope>
    <source>
        <strain evidence="1">NM72_1-8</strain>
    </source>
</reference>
<evidence type="ECO:0000313" key="2">
    <source>
        <dbReference type="Proteomes" id="UP000307720"/>
    </source>
</evidence>
<dbReference type="Proteomes" id="UP000307720">
    <property type="component" value="Unassembled WGS sequence"/>
</dbReference>
<keyword evidence="2" id="KW-1185">Reference proteome</keyword>
<organism evidence="1 2">
    <name type="scientific">Hominisplanchenecus murintestinalis</name>
    <dbReference type="NCBI Taxonomy" id="2941517"/>
    <lineage>
        <taxon>Bacteria</taxon>
        <taxon>Bacillati</taxon>
        <taxon>Bacillota</taxon>
        <taxon>Clostridia</taxon>
        <taxon>Lachnospirales</taxon>
        <taxon>Lachnospiraceae</taxon>
        <taxon>Hominisplanchenecus</taxon>
    </lineage>
</organism>
<dbReference type="EMBL" id="SRZB01000030">
    <property type="protein sequence ID" value="TGX97517.1"/>
    <property type="molecule type" value="Genomic_DNA"/>
</dbReference>
<sequence length="430" mass="48710">MARNRDTRDGRRNMGHPYEDGRQTPYQQEPYGNEPYGRRGRGGYYQEPYGREGGRGYQDGYGREDGRYYQDGYGQGGGYYQPEGQRNNRRKKRRNRRKVIFAIEVLVLLILAVVLFAAFKLGRLKKQDISKGDIIINEEIDAAEAEVLDGYRNIALYGVDSREGKMDIEAHSDSIIVASINNKTKDVKLVSVYRDTYLDNTNGEYRKATECYYFGGPERSINMLNKNLDLNITDFITIDFNGLADVIELMGGIEIDVQEDEIKWINGYQEEGSQVTGREIVPVTQPGLQTLNGLQAMSYCRIRYTEGSDYKRTERQRTVLEKILEKAKTLDLLKLNAMVDEMAPHILTSLSTTEILSLAMDVGKYNLADTTGFPFELQTANISAGDCVIPQNLAQNVLELHKWLFGSDGYTPSNTVQEISNNIINETGIQ</sequence>
<protein>
    <submittedName>
        <fullName evidence="1">LytR family transcriptional regulator</fullName>
    </submittedName>
</protein>
<proteinExistence type="predicted"/>
<name>A0AC61QX74_9FIRM</name>
<gene>
    <name evidence="1" type="ORF">E5357_12330</name>
</gene>